<dbReference type="eggNOG" id="ENOG502ZVMS">
    <property type="taxonomic scope" value="Bacteria"/>
</dbReference>
<gene>
    <name evidence="1" type="ordered locus">ECL_02419</name>
</gene>
<name>A0A0H3CLB1_ENTCC</name>
<protein>
    <submittedName>
        <fullName evidence="1">50S ribosomal subunit protein A</fullName>
    </submittedName>
</protein>
<dbReference type="KEGG" id="enc:ECL_02419"/>
<dbReference type="Proteomes" id="UP000002363">
    <property type="component" value="Chromosome"/>
</dbReference>
<dbReference type="STRING" id="716541.ECL_02419"/>
<dbReference type="EMBL" id="CP001918">
    <property type="protein sequence ID" value="ADF61962.1"/>
    <property type="molecule type" value="Genomic_DNA"/>
</dbReference>
<sequence length="62" mass="7064">MTFTLGSFLSQNVTQVSVLVLKTTFTGFFEALSSTAYGLNFWHFNNFHFALLNKRNIGEQNL</sequence>
<organism evidence="1 2">
    <name type="scientific">Enterobacter cloacae subsp. cloacae (strain ATCC 13047 / DSM 30054 / NBRC 13535 / NCTC 10005 / WDCM 00083 / NCDC 279-56)</name>
    <dbReference type="NCBI Taxonomy" id="716541"/>
    <lineage>
        <taxon>Bacteria</taxon>
        <taxon>Pseudomonadati</taxon>
        <taxon>Pseudomonadota</taxon>
        <taxon>Gammaproteobacteria</taxon>
        <taxon>Enterobacterales</taxon>
        <taxon>Enterobacteriaceae</taxon>
        <taxon>Enterobacter</taxon>
        <taxon>Enterobacter cloacae complex</taxon>
    </lineage>
</organism>
<keyword evidence="2" id="KW-1185">Reference proteome</keyword>
<proteinExistence type="predicted"/>
<evidence type="ECO:0000313" key="1">
    <source>
        <dbReference type="EMBL" id="ADF61962.1"/>
    </source>
</evidence>
<dbReference type="AlphaFoldDB" id="A0A0H3CLB1"/>
<accession>A0A0H3CLB1</accession>
<evidence type="ECO:0000313" key="2">
    <source>
        <dbReference type="Proteomes" id="UP000002363"/>
    </source>
</evidence>
<reference evidence="1 2" key="1">
    <citation type="journal article" date="2010" name="J. Bacteriol.">
        <title>Complete genome sequence of Enterobacter cloacae subsp. cloacae type strain ATCC 13047.</title>
        <authorList>
            <person name="Ren Y."/>
            <person name="Ren Y."/>
            <person name="Zhou Z."/>
            <person name="Guo X."/>
            <person name="Li Y."/>
            <person name="Feng L."/>
            <person name="Wang L."/>
        </authorList>
    </citation>
    <scope>NUCLEOTIDE SEQUENCE [LARGE SCALE GENOMIC DNA]</scope>
    <source>
        <strain evidence="2">ATCC 13047 / DSM 30054 / NBRC 13535 / NCTC 10005 / WDCM 00083 / NCDC 279-56</strain>
    </source>
</reference>
<dbReference type="EnsemblBacteria" id="ADF61962">
    <property type="protein sequence ID" value="ADF61962"/>
    <property type="gene ID" value="ECL_02419"/>
</dbReference>
<dbReference type="HOGENOM" id="CLU_201930_0_0_6"/>